<accession>A0A5N8WL98</accession>
<dbReference type="SUPFAM" id="SSF51905">
    <property type="entry name" value="FAD/NAD(P)-binding domain"/>
    <property type="match status" value="1"/>
</dbReference>
<name>A0A5N8WL98_9ACTN</name>
<dbReference type="Pfam" id="PF00890">
    <property type="entry name" value="FAD_binding_2"/>
    <property type="match status" value="1"/>
</dbReference>
<dbReference type="AlphaFoldDB" id="A0A5N8WL98"/>
<feature type="region of interest" description="Disordered" evidence="3">
    <location>
        <begin position="45"/>
        <end position="140"/>
    </location>
</feature>
<dbReference type="InterPro" id="IPR003953">
    <property type="entry name" value="FAD-dep_OxRdtase_2_FAD-bd"/>
</dbReference>
<dbReference type="Proteomes" id="UP000373149">
    <property type="component" value="Unassembled WGS sequence"/>
</dbReference>
<dbReference type="InterPro" id="IPR036188">
    <property type="entry name" value="FAD/NAD-bd_sf"/>
</dbReference>
<dbReference type="EMBL" id="VMNX01000004">
    <property type="protein sequence ID" value="MPY47586.1"/>
    <property type="molecule type" value="Genomic_DNA"/>
</dbReference>
<feature type="domain" description="FAD-dependent oxidoreductase 2 FAD-binding" evidence="4">
    <location>
        <begin position="9"/>
        <end position="133"/>
    </location>
</feature>
<dbReference type="Gene3D" id="3.50.50.60">
    <property type="entry name" value="FAD/NAD(P)-binding domain"/>
    <property type="match status" value="1"/>
</dbReference>
<evidence type="ECO:0000256" key="3">
    <source>
        <dbReference type="SAM" id="MobiDB-lite"/>
    </source>
</evidence>
<reference evidence="5 6" key="1">
    <citation type="submission" date="2019-09" db="EMBL/GenBank/DDBJ databases">
        <authorList>
            <person name="Duangmal K."/>
            <person name="Teo W.F.A."/>
            <person name="Lipun K."/>
        </authorList>
    </citation>
    <scope>NUCLEOTIDE SEQUENCE [LARGE SCALE GENOMIC DNA]</scope>
    <source>
        <strain evidence="5 6">K1PN6</strain>
    </source>
</reference>
<evidence type="ECO:0000313" key="6">
    <source>
        <dbReference type="Proteomes" id="UP000373149"/>
    </source>
</evidence>
<evidence type="ECO:0000256" key="1">
    <source>
        <dbReference type="ARBA" id="ARBA00022630"/>
    </source>
</evidence>
<dbReference type="GO" id="GO:0016491">
    <property type="term" value="F:oxidoreductase activity"/>
    <property type="evidence" value="ECO:0007669"/>
    <property type="project" value="UniProtKB-KW"/>
</dbReference>
<evidence type="ECO:0000259" key="4">
    <source>
        <dbReference type="Pfam" id="PF00890"/>
    </source>
</evidence>
<dbReference type="SUPFAM" id="SSF51971">
    <property type="entry name" value="Nucleotide-binding domain"/>
    <property type="match status" value="1"/>
</dbReference>
<protein>
    <submittedName>
        <fullName evidence="5">NAD(P)-binding protein</fullName>
    </submittedName>
</protein>
<sequence>MPHPDERSVVVIGAGAAGLAAATALIGAGYDTLCLEARDRRLSSAHCRQRPLPGRKRHPQVAGQPRRRPSPSLHRGRRCTDRPPRCRAARRNTASEFPSDRHRCRRRRHGRAHRRHGSPRRLRGARRAARSGPCPHRLRGRSSLRARRSCPCHPRLDGGCDQGRRGVSRGVPARSGSCRCGVLTDRIAAGGARHVGPAWQAGGSVRVRPC</sequence>
<keyword evidence="2" id="KW-0560">Oxidoreductase</keyword>
<proteinExistence type="predicted"/>
<feature type="compositionally biased region" description="Basic residues" evidence="3">
    <location>
        <begin position="102"/>
        <end position="129"/>
    </location>
</feature>
<comment type="caution">
    <text evidence="5">The sequence shown here is derived from an EMBL/GenBank/DDBJ whole genome shotgun (WGS) entry which is preliminary data.</text>
</comment>
<feature type="compositionally biased region" description="Basic residues" evidence="3">
    <location>
        <begin position="47"/>
        <end position="77"/>
    </location>
</feature>
<keyword evidence="6" id="KW-1185">Reference proteome</keyword>
<evidence type="ECO:0000313" key="5">
    <source>
        <dbReference type="EMBL" id="MPY47586.1"/>
    </source>
</evidence>
<organism evidence="5 6">
    <name type="scientific">Streptomyces acidicola</name>
    <dbReference type="NCBI Taxonomy" id="2596892"/>
    <lineage>
        <taxon>Bacteria</taxon>
        <taxon>Bacillati</taxon>
        <taxon>Actinomycetota</taxon>
        <taxon>Actinomycetes</taxon>
        <taxon>Kitasatosporales</taxon>
        <taxon>Streptomycetaceae</taxon>
        <taxon>Streptomyces</taxon>
    </lineage>
</organism>
<evidence type="ECO:0000256" key="2">
    <source>
        <dbReference type="ARBA" id="ARBA00023002"/>
    </source>
</evidence>
<gene>
    <name evidence="5" type="ORF">FPZ41_02820</name>
</gene>
<keyword evidence="1" id="KW-0285">Flavoprotein</keyword>